<accession>A0A8S1VRA8</accession>
<name>A0A8S1VRA8_9CILI</name>
<organism evidence="1 2">
    <name type="scientific">Paramecium pentaurelia</name>
    <dbReference type="NCBI Taxonomy" id="43138"/>
    <lineage>
        <taxon>Eukaryota</taxon>
        <taxon>Sar</taxon>
        <taxon>Alveolata</taxon>
        <taxon>Ciliophora</taxon>
        <taxon>Intramacronucleata</taxon>
        <taxon>Oligohymenophorea</taxon>
        <taxon>Peniculida</taxon>
        <taxon>Parameciidae</taxon>
        <taxon>Paramecium</taxon>
    </lineage>
</organism>
<gene>
    <name evidence="1" type="ORF">PPENT_87.1.T0710166</name>
</gene>
<dbReference type="EMBL" id="CAJJDO010000071">
    <property type="protein sequence ID" value="CAD8179271.1"/>
    <property type="molecule type" value="Genomic_DNA"/>
</dbReference>
<evidence type="ECO:0000313" key="1">
    <source>
        <dbReference type="EMBL" id="CAD8179271.1"/>
    </source>
</evidence>
<keyword evidence="2" id="KW-1185">Reference proteome</keyword>
<protein>
    <submittedName>
        <fullName evidence="1">Uncharacterized protein</fullName>
    </submittedName>
</protein>
<proteinExistence type="predicted"/>
<evidence type="ECO:0000313" key="2">
    <source>
        <dbReference type="Proteomes" id="UP000689195"/>
    </source>
</evidence>
<reference evidence="1" key="1">
    <citation type="submission" date="2021-01" db="EMBL/GenBank/DDBJ databases">
        <authorList>
            <consortium name="Genoscope - CEA"/>
            <person name="William W."/>
        </authorList>
    </citation>
    <scope>NUCLEOTIDE SEQUENCE</scope>
</reference>
<comment type="caution">
    <text evidence="1">The sequence shown here is derived from an EMBL/GenBank/DDBJ whole genome shotgun (WGS) entry which is preliminary data.</text>
</comment>
<sequence>MVHIDLKYSFHTYPIKKVVAADQINLQKFLTTVKGQTRLVNYIPNQLDQEVQESKINKLKKNLKTTQQLYFNFYLRDHHLAIFKLLIYNKAEAVGFIKSKCRENYRINSTQRLESFNINLIFSIKFNMINGMRKNSQIYLIYWFFYWQPKIGYFANHGHIQIIMRFLYYFKVALILSVPSISGELPALKAQIMAYTNLLFLNYLKFRPQDVESQFAQILIVIRQQIKIVLKKCHSYQVLLFYQLQYSLLIEYLISQKERQNGMIPSQLKKGLARNLLNYDCSLIKGIDQIYGLPTETTSIIQ</sequence>
<dbReference type="Proteomes" id="UP000689195">
    <property type="component" value="Unassembled WGS sequence"/>
</dbReference>
<dbReference type="AlphaFoldDB" id="A0A8S1VRA8"/>